<dbReference type="PANTHER" id="PTHR33336">
    <property type="entry name" value="QUINOL MONOOXYGENASE YGIN-RELATED"/>
    <property type="match status" value="1"/>
</dbReference>
<proteinExistence type="predicted"/>
<protein>
    <submittedName>
        <fullName evidence="2">Quinol monooxygenase YgiN</fullName>
    </submittedName>
</protein>
<dbReference type="STRING" id="356305.SAMN05421841_0689"/>
<sequence length="96" mass="11417">MEKEVIVKWKIEETKIDEILTLLPTLAEETKKEEGNVHYAIYQSETDPNELILHERYRSPEAQEAHRNSKHYQSIVVEKIMPYLIEREVNVVKKII</sequence>
<dbReference type="GO" id="GO:0004497">
    <property type="term" value="F:monooxygenase activity"/>
    <property type="evidence" value="ECO:0007669"/>
    <property type="project" value="UniProtKB-KW"/>
</dbReference>
<reference evidence="3" key="1">
    <citation type="submission" date="2016-10" db="EMBL/GenBank/DDBJ databases">
        <authorList>
            <person name="Varghese N."/>
            <person name="Submissions S."/>
        </authorList>
    </citation>
    <scope>NUCLEOTIDE SEQUENCE [LARGE SCALE GENOMIC DNA]</scope>
    <source>
        <strain evidence="3">DSM 17724</strain>
    </source>
</reference>
<dbReference type="InterPro" id="IPR011008">
    <property type="entry name" value="Dimeric_a/b-barrel"/>
</dbReference>
<dbReference type="Pfam" id="PF03992">
    <property type="entry name" value="ABM"/>
    <property type="match status" value="1"/>
</dbReference>
<dbReference type="SUPFAM" id="SSF54909">
    <property type="entry name" value="Dimeric alpha+beta barrel"/>
    <property type="match status" value="1"/>
</dbReference>
<dbReference type="RefSeq" id="WP_089790645.1">
    <property type="nucleotide sequence ID" value="NZ_FOIU01000001.1"/>
</dbReference>
<feature type="domain" description="ABM" evidence="1">
    <location>
        <begin position="3"/>
        <end position="92"/>
    </location>
</feature>
<organism evidence="2 3">
    <name type="scientific">Chryseobacterium wanjuense</name>
    <dbReference type="NCBI Taxonomy" id="356305"/>
    <lineage>
        <taxon>Bacteria</taxon>
        <taxon>Pseudomonadati</taxon>
        <taxon>Bacteroidota</taxon>
        <taxon>Flavobacteriia</taxon>
        <taxon>Flavobacteriales</taxon>
        <taxon>Weeksellaceae</taxon>
        <taxon>Chryseobacterium group</taxon>
        <taxon>Chryseobacterium</taxon>
    </lineage>
</organism>
<dbReference type="OrthoDB" id="964493at2"/>
<dbReference type="EMBL" id="FOIU01000001">
    <property type="protein sequence ID" value="SEW02594.1"/>
    <property type="molecule type" value="Genomic_DNA"/>
</dbReference>
<evidence type="ECO:0000259" key="1">
    <source>
        <dbReference type="PROSITE" id="PS51725"/>
    </source>
</evidence>
<evidence type="ECO:0000313" key="2">
    <source>
        <dbReference type="EMBL" id="SEW02594.1"/>
    </source>
</evidence>
<dbReference type="InterPro" id="IPR007138">
    <property type="entry name" value="ABM_dom"/>
</dbReference>
<dbReference type="Proteomes" id="UP000199469">
    <property type="component" value="Unassembled WGS sequence"/>
</dbReference>
<keyword evidence="3" id="KW-1185">Reference proteome</keyword>
<dbReference type="InterPro" id="IPR050744">
    <property type="entry name" value="AI-2_Isomerase_LsrG"/>
</dbReference>
<keyword evidence="2" id="KW-0560">Oxidoreductase</keyword>
<gene>
    <name evidence="2" type="ORF">SAMN05421841_0689</name>
</gene>
<dbReference type="Gene3D" id="3.30.70.100">
    <property type="match status" value="1"/>
</dbReference>
<dbReference type="PANTHER" id="PTHR33336:SF15">
    <property type="entry name" value="ABM DOMAIN-CONTAINING PROTEIN"/>
    <property type="match status" value="1"/>
</dbReference>
<dbReference type="AlphaFoldDB" id="A0A1I0NMH5"/>
<name>A0A1I0NMH5_9FLAO</name>
<evidence type="ECO:0000313" key="3">
    <source>
        <dbReference type="Proteomes" id="UP000199469"/>
    </source>
</evidence>
<keyword evidence="2" id="KW-0503">Monooxygenase</keyword>
<dbReference type="PROSITE" id="PS51725">
    <property type="entry name" value="ABM"/>
    <property type="match status" value="1"/>
</dbReference>
<accession>A0A1I0NMH5</accession>